<dbReference type="EMBL" id="JBJQOH010000008">
    <property type="protein sequence ID" value="KAL3676133.1"/>
    <property type="molecule type" value="Genomic_DNA"/>
</dbReference>
<protein>
    <submittedName>
        <fullName evidence="1">Uncharacterized protein</fullName>
    </submittedName>
</protein>
<name>A0ABD3GB01_9MARC</name>
<accession>A0ABD3GB01</accession>
<gene>
    <name evidence="1" type="ORF">R1sor_026081</name>
</gene>
<comment type="caution">
    <text evidence="1">The sequence shown here is derived from an EMBL/GenBank/DDBJ whole genome shotgun (WGS) entry which is preliminary data.</text>
</comment>
<evidence type="ECO:0000313" key="1">
    <source>
        <dbReference type="EMBL" id="KAL3676133.1"/>
    </source>
</evidence>
<reference evidence="1 2" key="1">
    <citation type="submission" date="2024-09" db="EMBL/GenBank/DDBJ databases">
        <title>Chromosome-scale assembly of Riccia sorocarpa.</title>
        <authorList>
            <person name="Paukszto L."/>
        </authorList>
    </citation>
    <scope>NUCLEOTIDE SEQUENCE [LARGE SCALE GENOMIC DNA]</scope>
    <source>
        <strain evidence="1">LP-2024</strain>
        <tissue evidence="1">Aerial parts of the thallus</tissue>
    </source>
</reference>
<keyword evidence="2" id="KW-1185">Reference proteome</keyword>
<sequence>MALSLREEFIGTKQEVQRFYRLIRNLRLIPVVVVSINSTFRSRCESSPWRGHSIEFLFSYGITSDFT</sequence>
<dbReference type="AlphaFoldDB" id="A0ABD3GB01"/>
<proteinExistence type="predicted"/>
<dbReference type="Proteomes" id="UP001633002">
    <property type="component" value="Unassembled WGS sequence"/>
</dbReference>
<organism evidence="1 2">
    <name type="scientific">Riccia sorocarpa</name>
    <dbReference type="NCBI Taxonomy" id="122646"/>
    <lineage>
        <taxon>Eukaryota</taxon>
        <taxon>Viridiplantae</taxon>
        <taxon>Streptophyta</taxon>
        <taxon>Embryophyta</taxon>
        <taxon>Marchantiophyta</taxon>
        <taxon>Marchantiopsida</taxon>
        <taxon>Marchantiidae</taxon>
        <taxon>Marchantiales</taxon>
        <taxon>Ricciaceae</taxon>
        <taxon>Riccia</taxon>
    </lineage>
</organism>
<evidence type="ECO:0000313" key="2">
    <source>
        <dbReference type="Proteomes" id="UP001633002"/>
    </source>
</evidence>